<proteinExistence type="predicted"/>
<dbReference type="Proteomes" id="UP000670092">
    <property type="component" value="Unassembled WGS sequence"/>
</dbReference>
<evidence type="ECO:0000313" key="2">
    <source>
        <dbReference type="Proteomes" id="UP000670092"/>
    </source>
</evidence>
<organism evidence="1 2">
    <name type="scientific">Ajellomyces capsulatus</name>
    <name type="common">Darling's disease fungus</name>
    <name type="synonym">Histoplasma capsulatum</name>
    <dbReference type="NCBI Taxonomy" id="5037"/>
    <lineage>
        <taxon>Eukaryota</taxon>
        <taxon>Fungi</taxon>
        <taxon>Dikarya</taxon>
        <taxon>Ascomycota</taxon>
        <taxon>Pezizomycotina</taxon>
        <taxon>Eurotiomycetes</taxon>
        <taxon>Eurotiomycetidae</taxon>
        <taxon>Onygenales</taxon>
        <taxon>Ajellomycetaceae</taxon>
        <taxon>Histoplasma</taxon>
    </lineage>
</organism>
<evidence type="ECO:0000313" key="1">
    <source>
        <dbReference type="EMBL" id="KAG5299975.1"/>
    </source>
</evidence>
<protein>
    <submittedName>
        <fullName evidence="1">Uncharacterized protein</fullName>
    </submittedName>
</protein>
<dbReference type="VEuPathDB" id="FungiDB:I7I52_10471"/>
<name>A0A8H8D369_AJECA</name>
<reference evidence="1 2" key="1">
    <citation type="submission" date="2021-01" db="EMBL/GenBank/DDBJ databases">
        <title>Chromosome-level genome assembly of a human fungal pathogen reveals clustering of transcriptionally co-regulated genes.</title>
        <authorList>
            <person name="Voorhies M."/>
            <person name="Cohen S."/>
            <person name="Shea T.P."/>
            <person name="Petrus S."/>
            <person name="Munoz J.F."/>
            <person name="Poplawski S."/>
            <person name="Goldman W.E."/>
            <person name="Michael T."/>
            <person name="Cuomo C.A."/>
            <person name="Sil A."/>
            <person name="Beyhan S."/>
        </authorList>
    </citation>
    <scope>NUCLEOTIDE SEQUENCE [LARGE SCALE GENOMIC DNA]</scope>
    <source>
        <strain evidence="1 2">G184AR</strain>
    </source>
</reference>
<dbReference type="AlphaFoldDB" id="A0A8H8D369"/>
<gene>
    <name evidence="1" type="ORF">I7I52_10471</name>
</gene>
<sequence>MVMFSLIGERTVFKPAASLPLMYMNSLARNGKAVLRAARAHSGNAFHRALGGLASARLIGKE</sequence>
<accession>A0A8H8D369</accession>
<dbReference type="EMBL" id="JAEVHI010000002">
    <property type="protein sequence ID" value="KAG5299975.1"/>
    <property type="molecule type" value="Genomic_DNA"/>
</dbReference>
<comment type="caution">
    <text evidence="1">The sequence shown here is derived from an EMBL/GenBank/DDBJ whole genome shotgun (WGS) entry which is preliminary data.</text>
</comment>